<evidence type="ECO:0000256" key="1">
    <source>
        <dbReference type="SAM" id="MobiDB-lite"/>
    </source>
</evidence>
<dbReference type="Proteomes" id="UP001457282">
    <property type="component" value="Unassembled WGS sequence"/>
</dbReference>
<dbReference type="PANTHER" id="PTHR33429">
    <property type="entry name" value="OS02G0708000 PROTEIN-RELATED"/>
    <property type="match status" value="1"/>
</dbReference>
<protein>
    <submittedName>
        <fullName evidence="3">Uncharacterized protein</fullName>
    </submittedName>
</protein>
<feature type="region of interest" description="Disordered" evidence="1">
    <location>
        <begin position="93"/>
        <end position="115"/>
    </location>
</feature>
<comment type="caution">
    <text evidence="3">The sequence shown here is derived from an EMBL/GenBank/DDBJ whole genome shotgun (WGS) entry which is preliminary data.</text>
</comment>
<keyword evidence="2" id="KW-0472">Membrane</keyword>
<keyword evidence="2" id="KW-0812">Transmembrane</keyword>
<evidence type="ECO:0000313" key="3">
    <source>
        <dbReference type="EMBL" id="KAK9921873.1"/>
    </source>
</evidence>
<organism evidence="3 4">
    <name type="scientific">Rubus argutus</name>
    <name type="common">Southern blackberry</name>
    <dbReference type="NCBI Taxonomy" id="59490"/>
    <lineage>
        <taxon>Eukaryota</taxon>
        <taxon>Viridiplantae</taxon>
        <taxon>Streptophyta</taxon>
        <taxon>Embryophyta</taxon>
        <taxon>Tracheophyta</taxon>
        <taxon>Spermatophyta</taxon>
        <taxon>Magnoliopsida</taxon>
        <taxon>eudicotyledons</taxon>
        <taxon>Gunneridae</taxon>
        <taxon>Pentapetalae</taxon>
        <taxon>rosids</taxon>
        <taxon>fabids</taxon>
        <taxon>Rosales</taxon>
        <taxon>Rosaceae</taxon>
        <taxon>Rosoideae</taxon>
        <taxon>Rosoideae incertae sedis</taxon>
        <taxon>Rubus</taxon>
    </lineage>
</organism>
<evidence type="ECO:0000313" key="4">
    <source>
        <dbReference type="Proteomes" id="UP001457282"/>
    </source>
</evidence>
<gene>
    <name evidence="3" type="ORF">M0R45_030367</name>
</gene>
<dbReference type="EMBL" id="JBEDUW010000006">
    <property type="protein sequence ID" value="KAK9921873.1"/>
    <property type="molecule type" value="Genomic_DNA"/>
</dbReference>
<evidence type="ECO:0000256" key="2">
    <source>
        <dbReference type="SAM" id="Phobius"/>
    </source>
</evidence>
<name>A0AAW1WCT0_RUBAR</name>
<dbReference type="AlphaFoldDB" id="A0AAW1WCT0"/>
<proteinExistence type="predicted"/>
<keyword evidence="4" id="KW-1185">Reference proteome</keyword>
<reference evidence="3 4" key="1">
    <citation type="journal article" date="2023" name="G3 (Bethesda)">
        <title>A chromosome-length genome assembly and annotation of blackberry (Rubus argutus, cv. 'Hillquist').</title>
        <authorList>
            <person name="Bruna T."/>
            <person name="Aryal R."/>
            <person name="Dudchenko O."/>
            <person name="Sargent D.J."/>
            <person name="Mead D."/>
            <person name="Buti M."/>
            <person name="Cavallini A."/>
            <person name="Hytonen T."/>
            <person name="Andres J."/>
            <person name="Pham M."/>
            <person name="Weisz D."/>
            <person name="Mascagni F."/>
            <person name="Usai G."/>
            <person name="Natali L."/>
            <person name="Bassil N."/>
            <person name="Fernandez G.E."/>
            <person name="Lomsadze A."/>
            <person name="Armour M."/>
            <person name="Olukolu B."/>
            <person name="Poorten T."/>
            <person name="Britton C."/>
            <person name="Davik J."/>
            <person name="Ashrafi H."/>
            <person name="Aiden E.L."/>
            <person name="Borodovsky M."/>
            <person name="Worthington M."/>
        </authorList>
    </citation>
    <scope>NUCLEOTIDE SEQUENCE [LARGE SCALE GENOMIC DNA]</scope>
    <source>
        <strain evidence="3">PI 553951</strain>
    </source>
</reference>
<feature type="transmembrane region" description="Helical" evidence="2">
    <location>
        <begin position="44"/>
        <end position="63"/>
    </location>
</feature>
<keyword evidence="2" id="KW-1133">Transmembrane helix</keyword>
<accession>A0AAW1WCT0</accession>
<sequence length="115" mass="12298">MRRILTARLQEEQLPPPLMWAGAPPKVAVDSLSSSRYTRRSIETLVVVLAVITIVGVIAGFVARLCGGRHLGGNGEYDIEGWVESKCRSCIDGGVPPQPSPAPQPKPPAAEEAKK</sequence>
<feature type="compositionally biased region" description="Pro residues" evidence="1">
    <location>
        <begin position="96"/>
        <end position="108"/>
    </location>
</feature>
<dbReference type="PANTHER" id="PTHR33429:SF19">
    <property type="entry name" value="FISSION REGULATOR-LIKE PROTEIN"/>
    <property type="match status" value="1"/>
</dbReference>